<feature type="non-terminal residue" evidence="1">
    <location>
        <position position="1"/>
    </location>
</feature>
<sequence>VRDAWQQDDLGPHVALFTAHLVEPHEARVLLITFVEPTVAQQWQAQVG</sequence>
<name>A0A699YX51_HAELA</name>
<gene>
    <name evidence="1" type="ORF">HaLaN_09755</name>
</gene>
<proteinExistence type="predicted"/>
<reference evidence="1 2" key="1">
    <citation type="submission" date="2020-02" db="EMBL/GenBank/DDBJ databases">
        <title>Draft genome sequence of Haematococcus lacustris strain NIES-144.</title>
        <authorList>
            <person name="Morimoto D."/>
            <person name="Nakagawa S."/>
            <person name="Yoshida T."/>
            <person name="Sawayama S."/>
        </authorList>
    </citation>
    <scope>NUCLEOTIDE SEQUENCE [LARGE SCALE GENOMIC DNA]</scope>
    <source>
        <strain evidence="1 2">NIES-144</strain>
    </source>
</reference>
<protein>
    <submittedName>
        <fullName evidence="1">Melibiase</fullName>
    </submittedName>
</protein>
<evidence type="ECO:0000313" key="2">
    <source>
        <dbReference type="Proteomes" id="UP000485058"/>
    </source>
</evidence>
<evidence type="ECO:0000313" key="1">
    <source>
        <dbReference type="EMBL" id="GFH13805.1"/>
    </source>
</evidence>
<organism evidence="1 2">
    <name type="scientific">Haematococcus lacustris</name>
    <name type="common">Green alga</name>
    <name type="synonym">Haematococcus pluvialis</name>
    <dbReference type="NCBI Taxonomy" id="44745"/>
    <lineage>
        <taxon>Eukaryota</taxon>
        <taxon>Viridiplantae</taxon>
        <taxon>Chlorophyta</taxon>
        <taxon>core chlorophytes</taxon>
        <taxon>Chlorophyceae</taxon>
        <taxon>CS clade</taxon>
        <taxon>Chlamydomonadales</taxon>
        <taxon>Haematococcaceae</taxon>
        <taxon>Haematococcus</taxon>
    </lineage>
</organism>
<dbReference type="Proteomes" id="UP000485058">
    <property type="component" value="Unassembled WGS sequence"/>
</dbReference>
<accession>A0A699YX51</accession>
<keyword evidence="2" id="KW-1185">Reference proteome</keyword>
<dbReference type="AlphaFoldDB" id="A0A699YX51"/>
<comment type="caution">
    <text evidence="1">The sequence shown here is derived from an EMBL/GenBank/DDBJ whole genome shotgun (WGS) entry which is preliminary data.</text>
</comment>
<dbReference type="EMBL" id="BLLF01000654">
    <property type="protein sequence ID" value="GFH13805.1"/>
    <property type="molecule type" value="Genomic_DNA"/>
</dbReference>